<evidence type="ECO:0008006" key="4">
    <source>
        <dbReference type="Google" id="ProtNLM"/>
    </source>
</evidence>
<dbReference type="OrthoDB" id="6091593at2759"/>
<dbReference type="Proteomes" id="UP000030746">
    <property type="component" value="Unassembled WGS sequence"/>
</dbReference>
<evidence type="ECO:0000256" key="1">
    <source>
        <dbReference type="SAM" id="MobiDB-lite"/>
    </source>
</evidence>
<dbReference type="HOGENOM" id="CLU_474343_0_0_1"/>
<feature type="compositionally biased region" description="Basic and acidic residues" evidence="1">
    <location>
        <begin position="108"/>
        <end position="120"/>
    </location>
</feature>
<dbReference type="SUPFAM" id="SSF49599">
    <property type="entry name" value="TRAF domain-like"/>
    <property type="match status" value="1"/>
</dbReference>
<proteinExistence type="predicted"/>
<dbReference type="GeneID" id="20242850"/>
<feature type="compositionally biased region" description="Polar residues" evidence="1">
    <location>
        <begin position="94"/>
        <end position="105"/>
    </location>
</feature>
<dbReference type="EMBL" id="KB201360">
    <property type="protein sequence ID" value="ESO97042.1"/>
    <property type="molecule type" value="Genomic_DNA"/>
</dbReference>
<dbReference type="RefSeq" id="XP_009052266.1">
    <property type="nucleotide sequence ID" value="XM_009054018.1"/>
</dbReference>
<reference evidence="2 3" key="1">
    <citation type="journal article" date="2013" name="Nature">
        <title>Insights into bilaterian evolution from three spiralian genomes.</title>
        <authorList>
            <person name="Simakov O."/>
            <person name="Marletaz F."/>
            <person name="Cho S.J."/>
            <person name="Edsinger-Gonzales E."/>
            <person name="Havlak P."/>
            <person name="Hellsten U."/>
            <person name="Kuo D.H."/>
            <person name="Larsson T."/>
            <person name="Lv J."/>
            <person name="Arendt D."/>
            <person name="Savage R."/>
            <person name="Osoegawa K."/>
            <person name="de Jong P."/>
            <person name="Grimwood J."/>
            <person name="Chapman J.A."/>
            <person name="Shapiro H."/>
            <person name="Aerts A."/>
            <person name="Otillar R.P."/>
            <person name="Terry A.Y."/>
            <person name="Boore J.L."/>
            <person name="Grigoriev I.V."/>
            <person name="Lindberg D.R."/>
            <person name="Seaver E.C."/>
            <person name="Weisblat D.A."/>
            <person name="Putnam N.H."/>
            <person name="Rokhsar D.S."/>
        </authorList>
    </citation>
    <scope>NUCLEOTIDE SEQUENCE [LARGE SCALE GENOMIC DNA]</scope>
</reference>
<name>V4AJ11_LOTGI</name>
<dbReference type="InterPro" id="IPR008974">
    <property type="entry name" value="TRAF-like"/>
</dbReference>
<evidence type="ECO:0000313" key="3">
    <source>
        <dbReference type="Proteomes" id="UP000030746"/>
    </source>
</evidence>
<feature type="compositionally biased region" description="Polar residues" evidence="1">
    <location>
        <begin position="121"/>
        <end position="153"/>
    </location>
</feature>
<sequence length="575" mass="64931">MVQFGNVKITVIYISKTIMEDDSPNFGTESTYREISTNGNAFVGTDINSLVLQTIIGESFENSARNKQPEECISNDSNRNTVGVYNDERDANVPSRTVNSHSMESTEMDSKGVEKGHDETSSNNCATESNVLNPDTSSTTSVDENATNVTRRSQSCEHNKVLQNNRPIDTVVDDVTQKITAEIPFESAEKTESIEPTEKVESKCGKTAKDSTEDNLNSDRKEILKLKKDLESVRAELLQELSSVDDERLVMQESILMVQNKIYQQRRVLLKCLNDLTSGKYQQTNKHSEHQEGEINQTFGILEDRKADLENLMGKLPRMAEKSHNYNVPDIIEAGQKILDECKRKLTPLKLSYLEFNEGEVNFEGLSSMMGSLKTVGYSSEDQNAISARLINGVVPGLHSRARVREVSVESTCTQISSGDLSDQFTVSTQTDFDGDKGCVGPAEGKLILRVNVEDIESNIDRCCESTPLDLLGLSWRVMANKHWRDQLQIRLYYKNIEHIEKCVEYVEYGYTFKLVNHINDTWSIVKKESHKIGRDSWWDSVIGWGRLEDPKCGYVLNKWFTIESTVSVIDVKFF</sequence>
<dbReference type="Gene3D" id="2.60.210.10">
    <property type="entry name" value="Apoptosis, Tumor Necrosis Factor Receptor Associated Protein 2, Chain A"/>
    <property type="match status" value="1"/>
</dbReference>
<feature type="region of interest" description="Disordered" evidence="1">
    <location>
        <begin position="188"/>
        <end position="214"/>
    </location>
</feature>
<keyword evidence="3" id="KW-1185">Reference proteome</keyword>
<accession>V4AJ11</accession>
<dbReference type="CTD" id="20242850"/>
<feature type="compositionally biased region" description="Polar residues" evidence="1">
    <location>
        <begin position="74"/>
        <end position="83"/>
    </location>
</feature>
<protein>
    <recommendedName>
        <fullName evidence="4">MATH domain-containing protein</fullName>
    </recommendedName>
</protein>
<organism evidence="2 3">
    <name type="scientific">Lottia gigantea</name>
    <name type="common">Giant owl limpet</name>
    <dbReference type="NCBI Taxonomy" id="225164"/>
    <lineage>
        <taxon>Eukaryota</taxon>
        <taxon>Metazoa</taxon>
        <taxon>Spiralia</taxon>
        <taxon>Lophotrochozoa</taxon>
        <taxon>Mollusca</taxon>
        <taxon>Gastropoda</taxon>
        <taxon>Patellogastropoda</taxon>
        <taxon>Lottioidea</taxon>
        <taxon>Lottiidae</taxon>
        <taxon>Lottia</taxon>
    </lineage>
</organism>
<dbReference type="KEGG" id="lgi:LOTGIDRAFT_174674"/>
<feature type="region of interest" description="Disordered" evidence="1">
    <location>
        <begin position="62"/>
        <end position="159"/>
    </location>
</feature>
<evidence type="ECO:0000313" key="2">
    <source>
        <dbReference type="EMBL" id="ESO97042.1"/>
    </source>
</evidence>
<dbReference type="OMA" id="HYEDEIF"/>
<gene>
    <name evidence="2" type="ORF">LOTGIDRAFT_174674</name>
</gene>
<dbReference type="AlphaFoldDB" id="V4AJ11"/>